<dbReference type="PROSITE" id="PS50041">
    <property type="entry name" value="C_TYPE_LECTIN_2"/>
    <property type="match status" value="2"/>
</dbReference>
<protein>
    <submittedName>
        <fullName evidence="3">C-type lectin domain-containing protein</fullName>
    </submittedName>
</protein>
<evidence type="ECO:0000313" key="3">
    <source>
        <dbReference type="WBParaSite" id="MCU_013093-RA"/>
    </source>
</evidence>
<dbReference type="AlphaFoldDB" id="A0A5K3FYT3"/>
<feature type="domain" description="C-type lectin" evidence="2">
    <location>
        <begin position="167"/>
        <end position="256"/>
    </location>
</feature>
<dbReference type="CDD" id="cd00037">
    <property type="entry name" value="CLECT"/>
    <property type="match status" value="2"/>
</dbReference>
<dbReference type="SUPFAM" id="SSF56436">
    <property type="entry name" value="C-type lectin-like"/>
    <property type="match status" value="2"/>
</dbReference>
<proteinExistence type="predicted"/>
<feature type="signal peptide" evidence="1">
    <location>
        <begin position="1"/>
        <end position="15"/>
    </location>
</feature>
<accession>A0A5K3FYT3</accession>
<dbReference type="WBParaSite" id="MCU_013093-RA">
    <property type="protein sequence ID" value="MCU_013093-RA"/>
    <property type="gene ID" value="MCU_013093"/>
</dbReference>
<evidence type="ECO:0000259" key="2">
    <source>
        <dbReference type="PROSITE" id="PS50041"/>
    </source>
</evidence>
<evidence type="ECO:0000256" key="1">
    <source>
        <dbReference type="SAM" id="SignalP"/>
    </source>
</evidence>
<organism evidence="3">
    <name type="scientific">Mesocestoides corti</name>
    <name type="common">Flatworm</name>
    <dbReference type="NCBI Taxonomy" id="53468"/>
    <lineage>
        <taxon>Eukaryota</taxon>
        <taxon>Metazoa</taxon>
        <taxon>Spiralia</taxon>
        <taxon>Lophotrochozoa</taxon>
        <taxon>Platyhelminthes</taxon>
        <taxon>Cestoda</taxon>
        <taxon>Eucestoda</taxon>
        <taxon>Cyclophyllidea</taxon>
        <taxon>Mesocestoididae</taxon>
        <taxon>Mesocestoides</taxon>
    </lineage>
</organism>
<dbReference type="PANTHER" id="PTHR22803">
    <property type="entry name" value="MANNOSE, PHOSPHOLIPASE, LECTIN RECEPTOR RELATED"/>
    <property type="match status" value="1"/>
</dbReference>
<feature type="domain" description="C-type lectin" evidence="2">
    <location>
        <begin position="27"/>
        <end position="140"/>
    </location>
</feature>
<dbReference type="InterPro" id="IPR016187">
    <property type="entry name" value="CTDL_fold"/>
</dbReference>
<sequence length="256" mass="29051">LRWSLWLFFLFCVNAAENSQKCITNGHLKWCFTFHAEPLAFYAANKKCAEMNSSLATIPNHSIQDFVTKYLENVRGKSSSVWIGLHWSHSILRWVSGYRAIPDTYWDTSSVNSKGKCVSISTAGTWVPQPCDEQHPFLCSTEEDAQQTQGLLPGLSRYECPPKFYLVGPRCFRFFTEAKVTYEEAVASCSLLNASVLSIRSFREQDFLIAMLADYDSVFWLGLTRNGSEHHWANSSEPSVDFTNWMEGEPRGSPSV</sequence>
<name>A0A5K3FYT3_MESCO</name>
<reference evidence="3" key="1">
    <citation type="submission" date="2019-11" db="UniProtKB">
        <authorList>
            <consortium name="WormBaseParasite"/>
        </authorList>
    </citation>
    <scope>IDENTIFICATION</scope>
</reference>
<dbReference type="SMART" id="SM00034">
    <property type="entry name" value="CLECT"/>
    <property type="match status" value="2"/>
</dbReference>
<dbReference type="InterPro" id="IPR050111">
    <property type="entry name" value="C-type_lectin/snaclec_domain"/>
</dbReference>
<dbReference type="Pfam" id="PF00059">
    <property type="entry name" value="Lectin_C"/>
    <property type="match status" value="2"/>
</dbReference>
<feature type="chain" id="PRO_5024459017" evidence="1">
    <location>
        <begin position="16"/>
        <end position="256"/>
    </location>
</feature>
<dbReference type="Gene3D" id="3.10.100.10">
    <property type="entry name" value="Mannose-Binding Protein A, subunit A"/>
    <property type="match status" value="2"/>
</dbReference>
<dbReference type="InterPro" id="IPR001304">
    <property type="entry name" value="C-type_lectin-like"/>
</dbReference>
<keyword evidence="1" id="KW-0732">Signal</keyword>
<dbReference type="InterPro" id="IPR016186">
    <property type="entry name" value="C-type_lectin-like/link_sf"/>
</dbReference>